<protein>
    <submittedName>
        <fullName evidence="2">Uncharacterized protein</fullName>
    </submittedName>
</protein>
<gene>
    <name evidence="2" type="ORF">BU14_0164s0016</name>
</gene>
<dbReference type="InterPro" id="IPR010620">
    <property type="entry name" value="SBBP_repeat"/>
</dbReference>
<proteinExistence type="predicted"/>
<dbReference type="Pfam" id="PF06739">
    <property type="entry name" value="SBBP"/>
    <property type="match status" value="1"/>
</dbReference>
<keyword evidence="1" id="KW-0812">Transmembrane</keyword>
<accession>A0A1X6P8G6</accession>
<name>A0A1X6P8G6_PORUM</name>
<dbReference type="PANTHER" id="PTHR35580:SF1">
    <property type="entry name" value="PHYTASE-LIKE DOMAIN-CONTAINING PROTEIN"/>
    <property type="match status" value="1"/>
</dbReference>
<dbReference type="Proteomes" id="UP000218209">
    <property type="component" value="Unassembled WGS sequence"/>
</dbReference>
<dbReference type="EMBL" id="KV918847">
    <property type="protein sequence ID" value="OSX77056.1"/>
    <property type="molecule type" value="Genomic_DNA"/>
</dbReference>
<evidence type="ECO:0000256" key="1">
    <source>
        <dbReference type="SAM" id="Phobius"/>
    </source>
</evidence>
<dbReference type="SUPFAM" id="SSF63829">
    <property type="entry name" value="Calcium-dependent phosphotriesterase"/>
    <property type="match status" value="1"/>
</dbReference>
<dbReference type="AlphaFoldDB" id="A0A1X6P8G6"/>
<evidence type="ECO:0000313" key="3">
    <source>
        <dbReference type="Proteomes" id="UP000218209"/>
    </source>
</evidence>
<sequence length="633" mass="61855">MATSLSGRFPPRWRRLVLAPAVLLVVAAAAVPATLAAAGPALHKHTLGELTTTTFGAPTGNDEGRSVAVDGYGNMYVLGVTSSRFGSVDVAGLDGPDDDVLLVKLSSSGRLLWRRRTGSPADDRPAGMVLANGRLYVVGQTLGDVTAGGDGAAAADRPMSASAFVLCYDADTARRVWARQWVPPPGSGHHSWNAVAAAAGGEVWVAGHSGAGLFTVAPTGGAAAGVPPLPSGVVAVTVARLDGATGETLQGVSVAHPGGADASAVGVAVTPDGVIAAAQTRSAVGVADGGPAVPVEDLLLVRLRLDGPLPVDAAAAMEGSPRPYPPALTPTGGRVVTTASRYFVRGVVAGPAASGLVYVVGSEFRSATSANDVSVRSYTSAGLDDGPLALVHDTSGGGGGVAGGDESATSIAVLPGGRLVVGGAVRAAERGVGSTTVTPVVWVVDPASGGLVRFTTAAGAAGSGGWAEVTAVTTDADGDVVVGGYTNAGRETDVLAGILSLPANVKAPVAAGGAALPVGGGGAAALGGGLFVDGTDDGSRGGGRGGSGTARAVRIAMWAAVGAAGLLGAAVLASCAINVRRDRRYLYPAAGNGGGGGGGPARIPGGAGLLSPRSSMAGGRRGYRELYDHVDVE</sequence>
<reference evidence="2 3" key="1">
    <citation type="submission" date="2017-03" db="EMBL/GenBank/DDBJ databases">
        <title>WGS assembly of Porphyra umbilicalis.</title>
        <authorList>
            <person name="Brawley S.H."/>
            <person name="Blouin N.A."/>
            <person name="Ficko-Blean E."/>
            <person name="Wheeler G.L."/>
            <person name="Lohr M."/>
            <person name="Goodson H.V."/>
            <person name="Jenkins J.W."/>
            <person name="Blaby-Haas C.E."/>
            <person name="Helliwell K.E."/>
            <person name="Chan C."/>
            <person name="Marriage T."/>
            <person name="Bhattacharya D."/>
            <person name="Klein A.S."/>
            <person name="Badis Y."/>
            <person name="Brodie J."/>
            <person name="Cao Y."/>
            <person name="Collen J."/>
            <person name="Dittami S.M."/>
            <person name="Gachon C.M."/>
            <person name="Green B.R."/>
            <person name="Karpowicz S."/>
            <person name="Kim J.W."/>
            <person name="Kudahl U."/>
            <person name="Lin S."/>
            <person name="Michel G."/>
            <person name="Mittag M."/>
            <person name="Olson B.J."/>
            <person name="Pangilinan J."/>
            <person name="Peng Y."/>
            <person name="Qiu H."/>
            <person name="Shu S."/>
            <person name="Singer J.T."/>
            <person name="Smith A.G."/>
            <person name="Sprecher B.N."/>
            <person name="Wagner V."/>
            <person name="Wang W."/>
            <person name="Wang Z.-Y."/>
            <person name="Yan J."/>
            <person name="Yarish C."/>
            <person name="Zoeuner-Riek S."/>
            <person name="Zhuang Y."/>
            <person name="Zou Y."/>
            <person name="Lindquist E.A."/>
            <person name="Grimwood J."/>
            <person name="Barry K."/>
            <person name="Rokhsar D.S."/>
            <person name="Schmutz J."/>
            <person name="Stiller J.W."/>
            <person name="Grossman A.R."/>
            <person name="Prochnik S.E."/>
        </authorList>
    </citation>
    <scope>NUCLEOTIDE SEQUENCE [LARGE SCALE GENOMIC DNA]</scope>
    <source>
        <strain evidence="2">4086291</strain>
    </source>
</reference>
<organism evidence="2 3">
    <name type="scientific">Porphyra umbilicalis</name>
    <name type="common">Purple laver</name>
    <name type="synonym">Red alga</name>
    <dbReference type="NCBI Taxonomy" id="2786"/>
    <lineage>
        <taxon>Eukaryota</taxon>
        <taxon>Rhodophyta</taxon>
        <taxon>Bangiophyceae</taxon>
        <taxon>Bangiales</taxon>
        <taxon>Bangiaceae</taxon>
        <taxon>Porphyra</taxon>
    </lineage>
</organism>
<keyword evidence="3" id="KW-1185">Reference proteome</keyword>
<feature type="transmembrane region" description="Helical" evidence="1">
    <location>
        <begin position="555"/>
        <end position="577"/>
    </location>
</feature>
<dbReference type="InterPro" id="IPR052918">
    <property type="entry name" value="Motility_Chemotaxis_Reg"/>
</dbReference>
<dbReference type="PANTHER" id="PTHR35580">
    <property type="entry name" value="CELL SURFACE GLYCOPROTEIN (S-LAYER PROTEIN)-LIKE PROTEIN"/>
    <property type="match status" value="1"/>
</dbReference>
<keyword evidence="1" id="KW-1133">Transmembrane helix</keyword>
<keyword evidence="1" id="KW-0472">Membrane</keyword>
<evidence type="ECO:0000313" key="2">
    <source>
        <dbReference type="EMBL" id="OSX77056.1"/>
    </source>
</evidence>